<evidence type="ECO:0000256" key="4">
    <source>
        <dbReference type="ARBA" id="ARBA00036943"/>
    </source>
</evidence>
<evidence type="ECO:0000313" key="10">
    <source>
        <dbReference type="Proteomes" id="UP001454036"/>
    </source>
</evidence>
<comment type="similarity">
    <text evidence="1">Belongs to the tRNA pseudouridine synthase TruA family.</text>
</comment>
<dbReference type="EMBL" id="BAABME010009518">
    <property type="protein sequence ID" value="GAA0175302.1"/>
    <property type="molecule type" value="Genomic_DNA"/>
</dbReference>
<dbReference type="FunFam" id="3.30.70.580:FF:000002">
    <property type="entry name" value="tRNA pseudouridine synthase"/>
    <property type="match status" value="1"/>
</dbReference>
<dbReference type="InterPro" id="IPR020095">
    <property type="entry name" value="PsdUridine_synth_TruA_C"/>
</dbReference>
<evidence type="ECO:0000256" key="3">
    <source>
        <dbReference type="ARBA" id="ARBA00023235"/>
    </source>
</evidence>
<dbReference type="GO" id="GO:0003723">
    <property type="term" value="F:RNA binding"/>
    <property type="evidence" value="ECO:0007669"/>
    <property type="project" value="InterPro"/>
</dbReference>
<keyword evidence="9" id="KW-0456">Lyase</keyword>
<dbReference type="PANTHER" id="PTHR11142:SF9">
    <property type="entry name" value="TRNA PSEUDOURIDINE SYNTHASE-RELATED"/>
    <property type="match status" value="1"/>
</dbReference>
<evidence type="ECO:0000259" key="8">
    <source>
        <dbReference type="Pfam" id="PF01416"/>
    </source>
</evidence>
<dbReference type="Proteomes" id="UP001454036">
    <property type="component" value="Unassembled WGS sequence"/>
</dbReference>
<dbReference type="AlphaFoldDB" id="A0AAV3RLW6"/>
<dbReference type="Gene3D" id="3.30.70.580">
    <property type="entry name" value="Pseudouridine synthase I, catalytic domain, N-terminal subdomain"/>
    <property type="match status" value="1"/>
</dbReference>
<comment type="catalytic activity">
    <reaction evidence="4">
        <text>a uridine in tRNA = a pseudouridine in tRNA</text>
        <dbReference type="Rhea" id="RHEA:54572"/>
        <dbReference type="Rhea" id="RHEA-COMP:13339"/>
        <dbReference type="Rhea" id="RHEA-COMP:13934"/>
        <dbReference type="ChEBI" id="CHEBI:65314"/>
        <dbReference type="ChEBI" id="CHEBI:65315"/>
    </reaction>
</comment>
<reference evidence="9 10" key="1">
    <citation type="submission" date="2024-01" db="EMBL/GenBank/DDBJ databases">
        <title>The complete chloroplast genome sequence of Lithospermum erythrorhizon: insights into the phylogenetic relationship among Boraginaceae species and the maternal lineages of purple gromwells.</title>
        <authorList>
            <person name="Okada T."/>
            <person name="Watanabe K."/>
        </authorList>
    </citation>
    <scope>NUCLEOTIDE SEQUENCE [LARGE SCALE GENOMIC DNA]</scope>
</reference>
<dbReference type="PANTHER" id="PTHR11142">
    <property type="entry name" value="PSEUDOURIDYLATE SYNTHASE"/>
    <property type="match status" value="1"/>
</dbReference>
<dbReference type="GO" id="GO:0009982">
    <property type="term" value="F:pseudouridine synthase activity"/>
    <property type="evidence" value="ECO:0007669"/>
    <property type="project" value="InterPro"/>
</dbReference>
<evidence type="ECO:0000256" key="1">
    <source>
        <dbReference type="ARBA" id="ARBA00009375"/>
    </source>
</evidence>
<dbReference type="InterPro" id="IPR020103">
    <property type="entry name" value="PsdUridine_synth_cat_dom_sf"/>
</dbReference>
<evidence type="ECO:0000256" key="6">
    <source>
        <dbReference type="PIRSR" id="PIRSR641708-2"/>
    </source>
</evidence>
<evidence type="ECO:0000256" key="2">
    <source>
        <dbReference type="ARBA" id="ARBA00022694"/>
    </source>
</evidence>
<comment type="caution">
    <text evidence="9">The sequence shown here is derived from an EMBL/GenBank/DDBJ whole genome shotgun (WGS) entry which is preliminary data.</text>
</comment>
<sequence>MIRLSDLVNSRMAWFQLTPRFINPASHIFRTPSASINHHKVFSTTPPPPSQWEAFRKKKVVMRVGYVGSNYRGLQIQRDQPELSTIEGELEKAIYRAGGIRDSNFGNLEKIGWVRSSRTDKGVHSLATMISLKMEIPDYAWKDDPNGIALANFINFHLPENIRVFSVLPSQKSFDARGECYIRNYTYLLPAEIIGIQKSFTDGEINSHISNFNNILNYFEGQHPFHNYTIRSKYRKVSPQRDLKNDLSGRAKSSSQQSAVELEGSGGNTGTKEVQTNGEEKSARLDNSSEAPATSGNEKINDMKEEPLTSPILAKWLYEPDEKDRLSASHFRKIFHCCCGNLEQLHGMSYVEVTICGESFMLHQIRKMVGTAVAVKRKLLPEDVIPLSLSKFSRIVLPLAPSEVLILTGNNFAIRNRPGKETRPEMVTMVESKDILQDVEDFYSSVLIPELSTFLDPSKSPWNEWVENLDRNTNISSAQLDEVRGAWQSWKEMFRKSSATSIC</sequence>
<dbReference type="Pfam" id="PF01416">
    <property type="entry name" value="PseudoU_synth_1"/>
    <property type="match status" value="1"/>
</dbReference>
<feature type="compositionally biased region" description="Polar residues" evidence="7">
    <location>
        <begin position="285"/>
        <end position="298"/>
    </location>
</feature>
<dbReference type="GO" id="GO:0005634">
    <property type="term" value="C:nucleus"/>
    <property type="evidence" value="ECO:0007669"/>
    <property type="project" value="TreeGrafter"/>
</dbReference>
<dbReference type="Gene3D" id="3.30.70.660">
    <property type="entry name" value="Pseudouridine synthase I, catalytic domain, C-terminal subdomain"/>
    <property type="match status" value="2"/>
</dbReference>
<dbReference type="InterPro" id="IPR001406">
    <property type="entry name" value="PsdUridine_synth_TruA"/>
</dbReference>
<feature type="binding site" evidence="6">
    <location>
        <position position="185"/>
    </location>
    <ligand>
        <name>substrate</name>
    </ligand>
</feature>
<dbReference type="SUPFAM" id="SSF55120">
    <property type="entry name" value="Pseudouridine synthase"/>
    <property type="match status" value="2"/>
</dbReference>
<name>A0AAV3RLW6_LITER</name>
<proteinExistence type="inferred from homology"/>
<keyword evidence="3" id="KW-0413">Isomerase</keyword>
<gene>
    <name evidence="9" type="ORF">LIER_28498</name>
</gene>
<dbReference type="InterPro" id="IPR020097">
    <property type="entry name" value="PsdUridine_synth_TruA_a/b_dom"/>
</dbReference>
<evidence type="ECO:0000256" key="7">
    <source>
        <dbReference type="SAM" id="MobiDB-lite"/>
    </source>
</evidence>
<keyword evidence="10" id="KW-1185">Reference proteome</keyword>
<keyword evidence="2" id="KW-0819">tRNA processing</keyword>
<accession>A0AAV3RLW6</accession>
<protein>
    <submittedName>
        <fullName evidence="9">Lyase</fullName>
    </submittedName>
</protein>
<dbReference type="InterPro" id="IPR020094">
    <property type="entry name" value="TruA/RsuA/RluB/E/F_N"/>
</dbReference>
<feature type="active site" description="Nucleophile" evidence="5">
    <location>
        <position position="120"/>
    </location>
</feature>
<dbReference type="GO" id="GO:0031119">
    <property type="term" value="P:tRNA pseudouridine synthesis"/>
    <property type="evidence" value="ECO:0007669"/>
    <property type="project" value="InterPro"/>
</dbReference>
<evidence type="ECO:0000313" key="9">
    <source>
        <dbReference type="EMBL" id="GAA0175302.1"/>
    </source>
</evidence>
<dbReference type="GO" id="GO:1990481">
    <property type="term" value="P:mRNA pseudouridine synthesis"/>
    <property type="evidence" value="ECO:0007669"/>
    <property type="project" value="TreeGrafter"/>
</dbReference>
<feature type="domain" description="Pseudouridine synthase I TruA alpha/beta" evidence="8">
    <location>
        <begin position="328"/>
        <end position="403"/>
    </location>
</feature>
<dbReference type="CDD" id="cd02568">
    <property type="entry name" value="PseudoU_synth_PUS1_PUS2"/>
    <property type="match status" value="1"/>
</dbReference>
<dbReference type="GO" id="GO:0016829">
    <property type="term" value="F:lyase activity"/>
    <property type="evidence" value="ECO:0007669"/>
    <property type="project" value="UniProtKB-KW"/>
</dbReference>
<feature type="region of interest" description="Disordered" evidence="7">
    <location>
        <begin position="241"/>
        <end position="304"/>
    </location>
</feature>
<dbReference type="InterPro" id="IPR041708">
    <property type="entry name" value="PUS1/PUS2-like"/>
</dbReference>
<evidence type="ECO:0000256" key="5">
    <source>
        <dbReference type="PIRSR" id="PIRSR641708-1"/>
    </source>
</evidence>
<organism evidence="9 10">
    <name type="scientific">Lithospermum erythrorhizon</name>
    <name type="common">Purple gromwell</name>
    <name type="synonym">Lithospermum officinale var. erythrorhizon</name>
    <dbReference type="NCBI Taxonomy" id="34254"/>
    <lineage>
        <taxon>Eukaryota</taxon>
        <taxon>Viridiplantae</taxon>
        <taxon>Streptophyta</taxon>
        <taxon>Embryophyta</taxon>
        <taxon>Tracheophyta</taxon>
        <taxon>Spermatophyta</taxon>
        <taxon>Magnoliopsida</taxon>
        <taxon>eudicotyledons</taxon>
        <taxon>Gunneridae</taxon>
        <taxon>Pentapetalae</taxon>
        <taxon>asterids</taxon>
        <taxon>lamiids</taxon>
        <taxon>Boraginales</taxon>
        <taxon>Boraginaceae</taxon>
        <taxon>Boraginoideae</taxon>
        <taxon>Lithospermeae</taxon>
        <taxon>Lithospermum</taxon>
    </lineage>
</organism>